<dbReference type="OrthoDB" id="9800417at2"/>
<dbReference type="PROSITE" id="PS51257">
    <property type="entry name" value="PROKAR_LIPOPROTEIN"/>
    <property type="match status" value="1"/>
</dbReference>
<dbReference type="AlphaFoldDB" id="A0A248LN77"/>
<evidence type="ECO:0000313" key="4">
    <source>
        <dbReference type="EMBL" id="ASJ26178.1"/>
    </source>
</evidence>
<dbReference type="GO" id="GO:0004518">
    <property type="term" value="F:nuclease activity"/>
    <property type="evidence" value="ECO:0007669"/>
    <property type="project" value="UniProtKB-KW"/>
</dbReference>
<keyword evidence="2" id="KW-0540">Nuclease</keyword>
<dbReference type="EMBL" id="CP022115">
    <property type="protein sequence ID" value="ASJ26178.1"/>
    <property type="molecule type" value="Genomic_DNA"/>
</dbReference>
<evidence type="ECO:0000256" key="2">
    <source>
        <dbReference type="ARBA" id="ARBA00022722"/>
    </source>
</evidence>
<evidence type="ECO:0000256" key="3">
    <source>
        <dbReference type="ARBA" id="ARBA00022801"/>
    </source>
</evidence>
<dbReference type="Pfam" id="PF04231">
    <property type="entry name" value="Endonuclease_1"/>
    <property type="match status" value="1"/>
</dbReference>
<dbReference type="SUPFAM" id="SSF54060">
    <property type="entry name" value="His-Me finger endonucleases"/>
    <property type="match status" value="1"/>
</dbReference>
<dbReference type="PANTHER" id="PTHR33607">
    <property type="entry name" value="ENDONUCLEASE-1"/>
    <property type="match status" value="1"/>
</dbReference>
<name>A0A248LN77_9NEIS</name>
<protein>
    <submittedName>
        <fullName evidence="4">EndA</fullName>
    </submittedName>
</protein>
<dbReference type="GO" id="GO:0016787">
    <property type="term" value="F:hydrolase activity"/>
    <property type="evidence" value="ECO:0007669"/>
    <property type="project" value="UniProtKB-KW"/>
</dbReference>
<dbReference type="InterPro" id="IPR044925">
    <property type="entry name" value="His-Me_finger_sf"/>
</dbReference>
<dbReference type="RefSeq" id="WP_088861740.1">
    <property type="nucleotide sequence ID" value="NZ_CP022115.1"/>
</dbReference>
<gene>
    <name evidence="4" type="primary">endA</name>
    <name evidence="4" type="ORF">LHGZ1_3347</name>
</gene>
<sequence>MKWWQLGSIAGLVLGLGACSEQATQELADAALKAGQQAVVKELKNLAQAAAQPATAPAADPEVVELVSGTRAVGQRDFTNAKKVLPRVFRGLEEDFYCGCRYQGKDVDWASCGFVPRKNAERASRIEWEHVVPAWTLGHQRQCWQDGGRKNCAASDPVFRMAEGDLVNLVPAVGEVNGDRSNYPFSAWSRQPEPVYGQCRTVVDFGMKRVQPREEVRGRVARIQFYMHERYGLRMSAQDRQLFCAWSREYPVDGWETERNRRIEAIQGSGNGFVTDPAKLAAVCG</sequence>
<evidence type="ECO:0000313" key="5">
    <source>
        <dbReference type="Proteomes" id="UP000197424"/>
    </source>
</evidence>
<keyword evidence="3" id="KW-0378">Hydrolase</keyword>
<dbReference type="PANTHER" id="PTHR33607:SF2">
    <property type="entry name" value="ENDONUCLEASE-1"/>
    <property type="match status" value="1"/>
</dbReference>
<proteinExistence type="inferred from homology"/>
<accession>A0A248LN77</accession>
<comment type="similarity">
    <text evidence="1">Belongs to the EndA/NucM nuclease family.</text>
</comment>
<dbReference type="Proteomes" id="UP000197424">
    <property type="component" value="Chromosome"/>
</dbReference>
<evidence type="ECO:0000256" key="1">
    <source>
        <dbReference type="ARBA" id="ARBA00006429"/>
    </source>
</evidence>
<reference evidence="5" key="1">
    <citation type="submission" date="2017-06" db="EMBL/GenBank/DDBJ databases">
        <title>Whole genome sequence of Laribacter hongkongensis LHGZ1.</title>
        <authorList>
            <person name="Chen D."/>
            <person name="Wu H."/>
            <person name="Chen J."/>
        </authorList>
    </citation>
    <scope>NUCLEOTIDE SEQUENCE [LARGE SCALE GENOMIC DNA]</scope>
    <source>
        <strain evidence="5">LHGZ1</strain>
    </source>
</reference>
<organism evidence="4 5">
    <name type="scientific">Laribacter hongkongensis</name>
    <dbReference type="NCBI Taxonomy" id="168471"/>
    <lineage>
        <taxon>Bacteria</taxon>
        <taxon>Pseudomonadati</taxon>
        <taxon>Pseudomonadota</taxon>
        <taxon>Betaproteobacteria</taxon>
        <taxon>Neisseriales</taxon>
        <taxon>Aquaspirillaceae</taxon>
        <taxon>Laribacter</taxon>
    </lineage>
</organism>
<dbReference type="InterPro" id="IPR007346">
    <property type="entry name" value="Endonuclease-I"/>
</dbReference>